<comment type="caution">
    <text evidence="8">The sequence shown here is derived from an EMBL/GenBank/DDBJ whole genome shotgun (WGS) entry which is preliminary data.</text>
</comment>
<comment type="function">
    <text evidence="4">Binds to the 23S rRNA.</text>
</comment>
<dbReference type="Pfam" id="PF00828">
    <property type="entry name" value="Ribosomal_L27A"/>
    <property type="match status" value="1"/>
</dbReference>
<keyword evidence="2 4" id="KW-0689">Ribosomal protein</keyword>
<organism evidence="8 9">
    <name type="scientific">Entomospira culicis</name>
    <dbReference type="NCBI Taxonomy" id="2719989"/>
    <lineage>
        <taxon>Bacteria</taxon>
        <taxon>Pseudomonadati</taxon>
        <taxon>Spirochaetota</taxon>
        <taxon>Spirochaetia</taxon>
        <taxon>Spirochaetales</taxon>
        <taxon>Spirochaetaceae</taxon>
        <taxon>Entomospira</taxon>
    </lineage>
</organism>
<dbReference type="InterPro" id="IPR036227">
    <property type="entry name" value="Ribosomal_uL15/eL18_sf"/>
</dbReference>
<evidence type="ECO:0000256" key="1">
    <source>
        <dbReference type="ARBA" id="ARBA00007320"/>
    </source>
</evidence>
<dbReference type="Proteomes" id="UP000778951">
    <property type="component" value="Unassembled WGS sequence"/>
</dbReference>
<dbReference type="PROSITE" id="PS00475">
    <property type="entry name" value="RIBOSOMAL_L15"/>
    <property type="match status" value="1"/>
</dbReference>
<evidence type="ECO:0000256" key="6">
    <source>
        <dbReference type="SAM" id="MobiDB-lite"/>
    </source>
</evidence>
<evidence type="ECO:0000313" key="8">
    <source>
        <dbReference type="EMBL" id="NIZ69914.1"/>
    </source>
</evidence>
<evidence type="ECO:0000259" key="7">
    <source>
        <dbReference type="Pfam" id="PF00828"/>
    </source>
</evidence>
<dbReference type="InterPro" id="IPR001196">
    <property type="entry name" value="Ribosomal_uL15_CS"/>
</dbReference>
<dbReference type="SUPFAM" id="SSF52080">
    <property type="entry name" value="Ribosomal proteins L15p and L18e"/>
    <property type="match status" value="1"/>
</dbReference>
<evidence type="ECO:0000256" key="3">
    <source>
        <dbReference type="ARBA" id="ARBA00023274"/>
    </source>
</evidence>
<proteinExistence type="inferred from homology"/>
<dbReference type="InterPro" id="IPR005749">
    <property type="entry name" value="Ribosomal_uL15_bac-type"/>
</dbReference>
<evidence type="ECO:0000256" key="5">
    <source>
        <dbReference type="RuleBase" id="RU003888"/>
    </source>
</evidence>
<keyword evidence="4" id="KW-0699">rRNA-binding</keyword>
<protein>
    <recommendedName>
        <fullName evidence="4">Large ribosomal subunit protein uL15</fullName>
    </recommendedName>
</protein>
<evidence type="ECO:0000256" key="4">
    <source>
        <dbReference type="HAMAP-Rule" id="MF_01341"/>
    </source>
</evidence>
<name>A0A968GJ57_9SPIO</name>
<dbReference type="GO" id="GO:0003735">
    <property type="term" value="F:structural constituent of ribosome"/>
    <property type="evidence" value="ECO:0007669"/>
    <property type="project" value="InterPro"/>
</dbReference>
<evidence type="ECO:0000313" key="9">
    <source>
        <dbReference type="Proteomes" id="UP000778951"/>
    </source>
</evidence>
<evidence type="ECO:0000256" key="2">
    <source>
        <dbReference type="ARBA" id="ARBA00022980"/>
    </source>
</evidence>
<dbReference type="GO" id="GO:0022625">
    <property type="term" value="C:cytosolic large ribosomal subunit"/>
    <property type="evidence" value="ECO:0007669"/>
    <property type="project" value="TreeGrafter"/>
</dbReference>
<dbReference type="Gene3D" id="3.100.10.10">
    <property type="match status" value="1"/>
</dbReference>
<dbReference type="GO" id="GO:0019843">
    <property type="term" value="F:rRNA binding"/>
    <property type="evidence" value="ECO:0007669"/>
    <property type="project" value="UniProtKB-UniRule"/>
</dbReference>
<dbReference type="InterPro" id="IPR030878">
    <property type="entry name" value="Ribosomal_uL15"/>
</dbReference>
<comment type="similarity">
    <text evidence="1 4 5">Belongs to the universal ribosomal protein uL15 family.</text>
</comment>
<dbReference type="AlphaFoldDB" id="A0A968GJ57"/>
<dbReference type="PANTHER" id="PTHR12934">
    <property type="entry name" value="50S RIBOSOMAL PROTEIN L15"/>
    <property type="match status" value="1"/>
</dbReference>
<reference evidence="8" key="1">
    <citation type="submission" date="2020-03" db="EMBL/GenBank/DDBJ databases">
        <title>Spirochaetal bacteria isolated from arthropods constitute a novel genus Entomospira genus novum within the order Spirochaetales.</title>
        <authorList>
            <person name="Grana-Miraglia L."/>
            <person name="Sikutova S."/>
            <person name="Fingerle V."/>
            <person name="Sing A."/>
            <person name="Castillo-Ramirez S."/>
            <person name="Margos G."/>
            <person name="Rudolf I."/>
        </authorList>
    </citation>
    <scope>NUCLEOTIDE SEQUENCE</scope>
    <source>
        <strain evidence="8">BR149</strain>
    </source>
</reference>
<keyword evidence="3 4" id="KW-0687">Ribonucleoprotein</keyword>
<dbReference type="InterPro" id="IPR021131">
    <property type="entry name" value="Ribosomal_uL15/eL18"/>
</dbReference>
<dbReference type="GO" id="GO:0006412">
    <property type="term" value="P:translation"/>
    <property type="evidence" value="ECO:0007669"/>
    <property type="project" value="UniProtKB-UniRule"/>
</dbReference>
<keyword evidence="9" id="KW-1185">Reference proteome</keyword>
<feature type="compositionally biased region" description="Gly residues" evidence="6">
    <location>
        <begin position="20"/>
        <end position="30"/>
    </location>
</feature>
<gene>
    <name evidence="4 8" type="primary">rplO</name>
    <name evidence="8" type="ORF">HCT48_06810</name>
</gene>
<dbReference type="HAMAP" id="MF_01341">
    <property type="entry name" value="Ribosomal_uL15"/>
    <property type="match status" value="1"/>
</dbReference>
<dbReference type="RefSeq" id="WP_167695984.1">
    <property type="nucleotide sequence ID" value="NZ_CP118181.1"/>
</dbReference>
<keyword evidence="4" id="KW-0694">RNA-binding</keyword>
<feature type="region of interest" description="Disordered" evidence="6">
    <location>
        <begin position="1"/>
        <end position="48"/>
    </location>
</feature>
<feature type="domain" description="Large ribosomal subunit protein uL15/eL18" evidence="7">
    <location>
        <begin position="79"/>
        <end position="146"/>
    </location>
</feature>
<dbReference type="PANTHER" id="PTHR12934:SF11">
    <property type="entry name" value="LARGE RIBOSOMAL SUBUNIT PROTEIN UL15M"/>
    <property type="match status" value="1"/>
</dbReference>
<sequence length="147" mass="15824">MSMQIVPPRGAVHSRKRLGRGQGSGLGTTSGKGHKGQKARSGGSGGPYIGFEGGQVPLYRRLATRGFTNSRFATKYIGVNLFLIEKAYESGEEVTLETLRAKRLIKKSEELVKILAKGELSKSLTFSTVKISEQAKSKIEKAGGKVL</sequence>
<dbReference type="EMBL" id="JAATLM010000001">
    <property type="protein sequence ID" value="NIZ69914.1"/>
    <property type="molecule type" value="Genomic_DNA"/>
</dbReference>
<comment type="subunit">
    <text evidence="4">Part of the 50S ribosomal subunit.</text>
</comment>
<dbReference type="NCBIfam" id="TIGR01071">
    <property type="entry name" value="rplO_bact"/>
    <property type="match status" value="1"/>
</dbReference>
<accession>A0A968GJ57</accession>